<dbReference type="InterPro" id="IPR042099">
    <property type="entry name" value="ANL_N_sf"/>
</dbReference>
<dbReference type="Proteomes" id="UP000654922">
    <property type="component" value="Unassembled WGS sequence"/>
</dbReference>
<dbReference type="Gene3D" id="3.40.50.12780">
    <property type="entry name" value="N-terminal domain of ligase-like"/>
    <property type="match status" value="1"/>
</dbReference>
<dbReference type="EMBL" id="JACBAE010001402">
    <property type="protein sequence ID" value="KAF7155443.1"/>
    <property type="molecule type" value="Genomic_DNA"/>
</dbReference>
<dbReference type="InterPro" id="IPR036291">
    <property type="entry name" value="NAD(P)-bd_dom_sf"/>
</dbReference>
<dbReference type="InterPro" id="IPR013120">
    <property type="entry name" value="FAR_NAD-bd"/>
</dbReference>
<dbReference type="Gene3D" id="3.30.559.30">
    <property type="entry name" value="Nonribosomal peptide synthetase, condensation domain"/>
    <property type="match status" value="1"/>
</dbReference>
<dbReference type="SMART" id="SM00823">
    <property type="entry name" value="PKS_PP"/>
    <property type="match status" value="1"/>
</dbReference>
<dbReference type="GO" id="GO:0031177">
    <property type="term" value="F:phosphopantetheine binding"/>
    <property type="evidence" value="ECO:0007669"/>
    <property type="project" value="InterPro"/>
</dbReference>
<dbReference type="EMBL" id="JACBAG010001809">
    <property type="protein sequence ID" value="KAF7181532.1"/>
    <property type="molecule type" value="Genomic_DNA"/>
</dbReference>
<dbReference type="Pfam" id="PF00501">
    <property type="entry name" value="AMP-binding"/>
    <property type="match status" value="1"/>
</dbReference>
<dbReference type="SUPFAM" id="SSF51735">
    <property type="entry name" value="NAD(P)-binding Rossmann-fold domains"/>
    <property type="match status" value="1"/>
</dbReference>
<dbReference type="SUPFAM" id="SSF52777">
    <property type="entry name" value="CoA-dependent acyltransferases"/>
    <property type="match status" value="1"/>
</dbReference>
<dbReference type="InterPro" id="IPR045851">
    <property type="entry name" value="AMP-bd_C_sf"/>
</dbReference>
<keyword evidence="2" id="KW-0597">Phosphoprotein</keyword>
<dbReference type="PANTHER" id="PTHR44845:SF6">
    <property type="entry name" value="BETA-ALANINE-ACTIVATING ENZYME"/>
    <property type="match status" value="1"/>
</dbReference>
<reference evidence="4" key="1">
    <citation type="submission" date="2020-06" db="EMBL/GenBank/DDBJ databases">
        <title>Draft genome sequences of strains closely related to Aspergillus parafelis and Aspergillus hiratsukae.</title>
        <authorList>
            <person name="Dos Santos R.A.C."/>
            <person name="Rivero-Menendez O."/>
            <person name="Steenwyk J.L."/>
            <person name="Mead M.E."/>
            <person name="Goldman G.H."/>
            <person name="Alastruey-Izquierdo A."/>
            <person name="Rokas A."/>
        </authorList>
    </citation>
    <scope>NUCLEOTIDE SEQUENCE</scope>
    <source>
        <strain evidence="4">CNM-CM5623</strain>
        <strain evidence="5">CNM-CM7691</strain>
    </source>
</reference>
<organism evidence="4 7">
    <name type="scientific">Aspergillus felis</name>
    <dbReference type="NCBI Taxonomy" id="1287682"/>
    <lineage>
        <taxon>Eukaryota</taxon>
        <taxon>Fungi</taxon>
        <taxon>Dikarya</taxon>
        <taxon>Ascomycota</taxon>
        <taxon>Pezizomycotina</taxon>
        <taxon>Eurotiomycetes</taxon>
        <taxon>Eurotiomycetidae</taxon>
        <taxon>Eurotiales</taxon>
        <taxon>Aspergillaceae</taxon>
        <taxon>Aspergillus</taxon>
        <taxon>Aspergillus subgen. Fumigati</taxon>
    </lineage>
</organism>
<gene>
    <name evidence="4" type="ORF">CNMCM5623_007514</name>
    <name evidence="5" type="ORF">CNMCM7691_000751</name>
</gene>
<keyword evidence="1" id="KW-0596">Phosphopantetheine</keyword>
<feature type="domain" description="Carrier" evidence="3">
    <location>
        <begin position="887"/>
        <end position="963"/>
    </location>
</feature>
<evidence type="ECO:0000313" key="4">
    <source>
        <dbReference type="EMBL" id="KAF7155443.1"/>
    </source>
</evidence>
<dbReference type="OrthoDB" id="329835at2759"/>
<dbReference type="SUPFAM" id="SSF47336">
    <property type="entry name" value="ACP-like"/>
    <property type="match status" value="1"/>
</dbReference>
<dbReference type="Pfam" id="PF07993">
    <property type="entry name" value="NAD_binding_4"/>
    <property type="match status" value="1"/>
</dbReference>
<dbReference type="InterPro" id="IPR020845">
    <property type="entry name" value="AMP-binding_CS"/>
</dbReference>
<evidence type="ECO:0000256" key="1">
    <source>
        <dbReference type="ARBA" id="ARBA00022450"/>
    </source>
</evidence>
<sequence>MKSRSQVDSDPPKPGELKVEICFQNLHQTSGGAFAFLYFNTCEEPAVPLKHCQHTMPADVSELVPALGAEVYQNSASKNSPVVTVIPVELNNSETDQQKQQQESPLHQSTTCKPLPFARSELPARQSSWRYLFEPLESQSVGQIKEICLQTQASQWHFISAALQSFIFRYTDDDGALLLLKVEHELSTEVVPPVSWTSIQFGQCAEKKMVDLLAHINQISKGTSNRVSSACGPLDGIRSSKDTSSLPSAQVAVNYRVQHSASAHQSRAGSIYDSPSLDVHTQWGIQLHVFETPGGGVQVRLDYSPSQYTSTVMELFFGNFLTFLVNVANAPSQPLDSIPMCGAKEIARLKKHYWNTNFTPNPWGGLGICQQILGQAQRNPDAVAVMTLDGANLTYSELVDEAQRVAGCLHASGVASDSDFAPERLATIAADCGASVIVFEPELQELANDLHADSDTHPKLINILEARQFGDRASVLQPQTNDAFYMIYTSGSTGTPKGVVLSQGNTRQMLASLSQYFHLSPDDRFLQQSSLAFDLSVVQVFSALCAGAQVCVATAELRKDPWRLASFMQQVCITVSYFTPTHFALLLENNPTALRQCLHYRVAMFAGERLPVRLVKTFYDLTIPGVVYNTWSPSELVVQTTIHKVDKPLKGLTNIPIGSPLPNCRHYVVDDALNPLPAGLVGEICVGGAQVGMGYLNRPDANARSFIQDPFCSQEDRARGWSTLFRTGDKGRFLPGGLLEFHGRIEGDKQTKLRGFRIDLGEVEQALYQRSKMGTGQGIVDIAVIARPVAEKAESASLTDNRQLIAFVVPRIPLRTTKEQTEYTTFLHQNVQPVLNQYMLPNGYQFLSKLPTTIGGKVDQQALLRMKLALAHPYGTPCSDKSLGPSSAHVDIVNDVIELMKSVVGQDRSVTPASNFFHVGGQSILLLRLRSKLNKRFGVAPPLQEMFSECTPLVLARTVSSLRAVKEGGGGREYVNSSKAVDWSHETALPTSQAYLKFDQLSRFRRPEVTNILLTGADTFIGIHMLAKVLTTGPNALVHLLGTMHAIQAPSLIADMQKYRLFRDGLTPTNVLSRIKIVPGSMAARNFGLSDQSFRDLATSIHAIYNLAVEVSLLKTYQALKAINTDGVRTLIALASSSASGRVPEIHHLSTWSIPHMQTWQLSTRSRANVSTVEESPAHFSPPATDEHGYLKSRWAAEMILTEAANRGLLVSIYRASAVSGSLITEVAAPSLDFVNNMIMHMVQHCLVPDISSSCLNGGGFVIDFVPVDILTDAIVHLASEETIFNPRLSVYHLGSSQPLPLNQLPPIIPAIREDGAAQGSPRAPTVPIKEWLSVVRDGAGEQEQLYWTVVEEYLQHGHIMFALDRGRAVSALRRAGWAMEFPKIDADYLQRLWGQTMLERRE</sequence>
<evidence type="ECO:0000313" key="7">
    <source>
        <dbReference type="Proteomes" id="UP000654922"/>
    </source>
</evidence>
<name>A0A8H6UHW8_9EURO</name>
<dbReference type="CDD" id="cd05930">
    <property type="entry name" value="A_NRPS"/>
    <property type="match status" value="1"/>
</dbReference>
<dbReference type="PROSITE" id="PS00455">
    <property type="entry name" value="AMP_BINDING"/>
    <property type="match status" value="1"/>
</dbReference>
<evidence type="ECO:0000256" key="2">
    <source>
        <dbReference type="ARBA" id="ARBA00022553"/>
    </source>
</evidence>
<dbReference type="PROSITE" id="PS50075">
    <property type="entry name" value="CARRIER"/>
    <property type="match status" value="1"/>
</dbReference>
<comment type="caution">
    <text evidence="4">The sequence shown here is derived from an EMBL/GenBank/DDBJ whole genome shotgun (WGS) entry which is preliminary data.</text>
</comment>
<evidence type="ECO:0000313" key="6">
    <source>
        <dbReference type="Proteomes" id="UP000641853"/>
    </source>
</evidence>
<dbReference type="InterPro" id="IPR009081">
    <property type="entry name" value="PP-bd_ACP"/>
</dbReference>
<evidence type="ECO:0000259" key="3">
    <source>
        <dbReference type="PROSITE" id="PS50075"/>
    </source>
</evidence>
<dbReference type="Proteomes" id="UP000641853">
    <property type="component" value="Unassembled WGS sequence"/>
</dbReference>
<dbReference type="Gene3D" id="3.30.300.30">
    <property type="match status" value="1"/>
</dbReference>
<protein>
    <recommendedName>
        <fullName evidence="3">Carrier domain-containing protein</fullName>
    </recommendedName>
</protein>
<keyword evidence="6" id="KW-1185">Reference proteome</keyword>
<accession>A0A8H6UHW8</accession>
<proteinExistence type="predicted"/>
<dbReference type="InterPro" id="IPR000873">
    <property type="entry name" value="AMP-dep_synth/lig_dom"/>
</dbReference>
<evidence type="ECO:0000313" key="5">
    <source>
        <dbReference type="EMBL" id="KAF7181532.1"/>
    </source>
</evidence>
<dbReference type="Pfam" id="PF00550">
    <property type="entry name" value="PP-binding"/>
    <property type="match status" value="1"/>
</dbReference>
<dbReference type="InterPro" id="IPR036736">
    <property type="entry name" value="ACP-like_sf"/>
</dbReference>
<dbReference type="Gene3D" id="3.40.50.720">
    <property type="entry name" value="NAD(P)-binding Rossmann-like Domain"/>
    <property type="match status" value="1"/>
</dbReference>
<dbReference type="Gene3D" id="1.10.1200.10">
    <property type="entry name" value="ACP-like"/>
    <property type="match status" value="1"/>
</dbReference>
<dbReference type="SUPFAM" id="SSF56801">
    <property type="entry name" value="Acetyl-CoA synthetase-like"/>
    <property type="match status" value="1"/>
</dbReference>
<dbReference type="InterPro" id="IPR020806">
    <property type="entry name" value="PKS_PP-bd"/>
</dbReference>
<dbReference type="PANTHER" id="PTHR44845">
    <property type="entry name" value="CARRIER DOMAIN-CONTAINING PROTEIN"/>
    <property type="match status" value="1"/>
</dbReference>